<dbReference type="PANTHER" id="PTHR30204">
    <property type="entry name" value="REDOX-CYCLING DRUG-SENSING TRANSCRIPTIONAL ACTIVATOR SOXR"/>
    <property type="match status" value="1"/>
</dbReference>
<dbReference type="InterPro" id="IPR047057">
    <property type="entry name" value="MerR_fam"/>
</dbReference>
<evidence type="ECO:0000313" key="3">
    <source>
        <dbReference type="EMBL" id="KRL44826.1"/>
    </source>
</evidence>
<gene>
    <name evidence="3" type="ORF">FD29_GL001810</name>
</gene>
<keyword evidence="4" id="KW-1185">Reference proteome</keyword>
<dbReference type="PROSITE" id="PS50937">
    <property type="entry name" value="HTH_MERR_2"/>
    <property type="match status" value="1"/>
</dbReference>
<comment type="caution">
    <text evidence="3">The sequence shown here is derived from an EMBL/GenBank/DDBJ whole genome shotgun (WGS) entry which is preliminary data.</text>
</comment>
<protein>
    <submittedName>
        <fullName evidence="3">MerR family transcriptional regulator</fullName>
    </submittedName>
</protein>
<dbReference type="PATRIC" id="fig|1423770.3.peg.1860"/>
<dbReference type="SUPFAM" id="SSF46955">
    <property type="entry name" value="Putative DNA-binding domain"/>
    <property type="match status" value="1"/>
</dbReference>
<evidence type="ECO:0000313" key="4">
    <source>
        <dbReference type="Proteomes" id="UP000050872"/>
    </source>
</evidence>
<accession>A0A0R1QR69</accession>
<dbReference type="InterPro" id="IPR000551">
    <property type="entry name" value="MerR-type_HTH_dom"/>
</dbReference>
<organism evidence="3 4">
    <name type="scientific">Companilactobacillus mindensis DSM 14500</name>
    <dbReference type="NCBI Taxonomy" id="1423770"/>
    <lineage>
        <taxon>Bacteria</taxon>
        <taxon>Bacillati</taxon>
        <taxon>Bacillota</taxon>
        <taxon>Bacilli</taxon>
        <taxon>Lactobacillales</taxon>
        <taxon>Lactobacillaceae</taxon>
        <taxon>Companilactobacillus</taxon>
    </lineage>
</organism>
<evidence type="ECO:0000256" key="1">
    <source>
        <dbReference type="ARBA" id="ARBA00023125"/>
    </source>
</evidence>
<dbReference type="Gene3D" id="1.10.1660.10">
    <property type="match status" value="1"/>
</dbReference>
<dbReference type="GO" id="GO:0003677">
    <property type="term" value="F:DNA binding"/>
    <property type="evidence" value="ECO:0007669"/>
    <property type="project" value="UniProtKB-KW"/>
</dbReference>
<dbReference type="AlphaFoldDB" id="A0A0R1QR69"/>
<feature type="domain" description="HTH merR-type" evidence="2">
    <location>
        <begin position="1"/>
        <end position="70"/>
    </location>
</feature>
<sequence length="134" mass="15898">MFKISEVSQKLQIPVPTIRYYTDLDLIPNLKRNSEEQRIFDDEDLVWLKGIKFFRELGMPLPEIKSYIKLCQKHGPVSIKKRYAVLLEQQQRAQESLNESKLHLNQIEHRLKLTEQIMNGKKRDSLSAARRFCQ</sequence>
<keyword evidence="1" id="KW-0238">DNA-binding</keyword>
<reference evidence="3 4" key="1">
    <citation type="journal article" date="2015" name="Genome Announc.">
        <title>Expanding the biotechnology potential of lactobacilli through comparative genomics of 213 strains and associated genera.</title>
        <authorList>
            <person name="Sun Z."/>
            <person name="Harris H.M."/>
            <person name="McCann A."/>
            <person name="Guo C."/>
            <person name="Argimon S."/>
            <person name="Zhang W."/>
            <person name="Yang X."/>
            <person name="Jeffery I.B."/>
            <person name="Cooney J.C."/>
            <person name="Kagawa T.F."/>
            <person name="Liu W."/>
            <person name="Song Y."/>
            <person name="Salvetti E."/>
            <person name="Wrobel A."/>
            <person name="Rasinkangas P."/>
            <person name="Parkhill J."/>
            <person name="Rea M.C."/>
            <person name="O'Sullivan O."/>
            <person name="Ritari J."/>
            <person name="Douillard F.P."/>
            <person name="Paul Ross R."/>
            <person name="Yang R."/>
            <person name="Briner A.E."/>
            <person name="Felis G.E."/>
            <person name="de Vos W.M."/>
            <person name="Barrangou R."/>
            <person name="Klaenhammer T.R."/>
            <person name="Caufield P.W."/>
            <person name="Cui Y."/>
            <person name="Zhang H."/>
            <person name="O'Toole P.W."/>
        </authorList>
    </citation>
    <scope>NUCLEOTIDE SEQUENCE [LARGE SCALE GENOMIC DNA]</scope>
    <source>
        <strain evidence="3 4">DSM 14500</strain>
    </source>
</reference>
<dbReference type="SMART" id="SM00422">
    <property type="entry name" value="HTH_MERR"/>
    <property type="match status" value="1"/>
</dbReference>
<dbReference type="PANTHER" id="PTHR30204:SF98">
    <property type="entry name" value="HTH-TYPE TRANSCRIPTIONAL REGULATOR ADHR"/>
    <property type="match status" value="1"/>
</dbReference>
<dbReference type="STRING" id="1423770.FD29_GL001810"/>
<dbReference type="Proteomes" id="UP000050872">
    <property type="component" value="Unassembled WGS sequence"/>
</dbReference>
<dbReference type="RefSeq" id="WP_057887589.1">
    <property type="nucleotide sequence ID" value="NZ_AZEZ01000031.1"/>
</dbReference>
<proteinExistence type="predicted"/>
<dbReference type="InterPro" id="IPR009061">
    <property type="entry name" value="DNA-bd_dom_put_sf"/>
</dbReference>
<dbReference type="EMBL" id="AZEZ01000031">
    <property type="protein sequence ID" value="KRL44826.1"/>
    <property type="molecule type" value="Genomic_DNA"/>
</dbReference>
<dbReference type="Pfam" id="PF13411">
    <property type="entry name" value="MerR_1"/>
    <property type="match status" value="1"/>
</dbReference>
<dbReference type="OrthoDB" id="9811174at2"/>
<evidence type="ECO:0000259" key="2">
    <source>
        <dbReference type="PROSITE" id="PS50937"/>
    </source>
</evidence>
<dbReference type="GO" id="GO:0003700">
    <property type="term" value="F:DNA-binding transcription factor activity"/>
    <property type="evidence" value="ECO:0007669"/>
    <property type="project" value="InterPro"/>
</dbReference>
<name>A0A0R1QR69_9LACO</name>